<dbReference type="EMBL" id="CP065592">
    <property type="protein sequence ID" value="QPQ54488.1"/>
    <property type="molecule type" value="Genomic_DNA"/>
</dbReference>
<proteinExistence type="predicted"/>
<dbReference type="InterPro" id="IPR036520">
    <property type="entry name" value="UPF0759_sf"/>
</dbReference>
<keyword evidence="2" id="KW-1185">Reference proteome</keyword>
<dbReference type="Proteomes" id="UP000594873">
    <property type="component" value="Chromosome"/>
</dbReference>
<dbReference type="PANTHER" id="PTHR30348">
    <property type="entry name" value="UNCHARACTERIZED PROTEIN YECE"/>
    <property type="match status" value="1"/>
</dbReference>
<dbReference type="PANTHER" id="PTHR30348:SF4">
    <property type="entry name" value="DUF72 DOMAIN-CONTAINING PROTEIN"/>
    <property type="match status" value="1"/>
</dbReference>
<dbReference type="SUPFAM" id="SSF117396">
    <property type="entry name" value="TM1631-like"/>
    <property type="match status" value="1"/>
</dbReference>
<organism evidence="1 2">
    <name type="scientific">Allosphingosinicella flava</name>
    <dbReference type="NCBI Taxonomy" id="2771430"/>
    <lineage>
        <taxon>Bacteria</taxon>
        <taxon>Pseudomonadati</taxon>
        <taxon>Pseudomonadota</taxon>
        <taxon>Alphaproteobacteria</taxon>
        <taxon>Sphingomonadales</taxon>
        <taxon>Sphingomonadaceae</taxon>
        <taxon>Allosphingosinicella</taxon>
    </lineage>
</organism>
<dbReference type="AlphaFoldDB" id="A0A7T2LLL0"/>
<evidence type="ECO:0000313" key="1">
    <source>
        <dbReference type="EMBL" id="QPQ54488.1"/>
    </source>
</evidence>
<reference evidence="1 2" key="1">
    <citation type="submission" date="2020-11" db="EMBL/GenBank/DDBJ databases">
        <title>Genome seq and assembly of Sphingosinicella sp.</title>
        <authorList>
            <person name="Chhetri G."/>
        </authorList>
    </citation>
    <scope>NUCLEOTIDE SEQUENCE [LARGE SCALE GENOMIC DNA]</scope>
    <source>
        <strain evidence="1 2">UDD2</strain>
    </source>
</reference>
<protein>
    <submittedName>
        <fullName evidence="1">DUF72 domain-containing protein</fullName>
    </submittedName>
</protein>
<dbReference type="Pfam" id="PF01904">
    <property type="entry name" value="DUF72"/>
    <property type="match status" value="1"/>
</dbReference>
<dbReference type="RefSeq" id="WP_200971014.1">
    <property type="nucleotide sequence ID" value="NZ_CP065592.1"/>
</dbReference>
<accession>A0A7T2LLL0</accession>
<name>A0A7T2LLL0_9SPHN</name>
<dbReference type="InterPro" id="IPR002763">
    <property type="entry name" value="DUF72"/>
</dbReference>
<dbReference type="KEGG" id="sflv:IC614_09080"/>
<dbReference type="Gene3D" id="3.20.20.410">
    <property type="entry name" value="Protein of unknown function UPF0759"/>
    <property type="match status" value="1"/>
</dbReference>
<evidence type="ECO:0000313" key="2">
    <source>
        <dbReference type="Proteomes" id="UP000594873"/>
    </source>
</evidence>
<gene>
    <name evidence="1" type="ORF">IC614_09080</name>
</gene>
<sequence>MADGRIRVGIGGWNYEPWRGTFFPPGLPKTRELDHASRQVTAIEINGTYYGSQKPETFAKWRDAVPDDFVFTVKASRFCTNRKILAEAGGSIEKFLTQGITELGAKLGPILWQFAATKTFDEADIAAFLALLPDKQDGVALRHALEVRHDSFDDPRFVALARRHNAAIVYADTKYPTLAEQTADFTYARLLGSVEAEPLGYPAADLDRWAETARQWAKNGRDVFVFFIAGEKARNPAAAMALIDRLRTSA</sequence>